<protein>
    <recommendedName>
        <fullName evidence="4">F-box domain-containing protein</fullName>
    </recommendedName>
</protein>
<dbReference type="OrthoDB" id="5296720at2759"/>
<dbReference type="AlphaFoldDB" id="A0A9P6W1A4"/>
<evidence type="ECO:0000313" key="2">
    <source>
        <dbReference type="EMBL" id="KAG0659601.1"/>
    </source>
</evidence>
<evidence type="ECO:0000256" key="1">
    <source>
        <dbReference type="SAM" id="MobiDB-lite"/>
    </source>
</evidence>
<dbReference type="CDD" id="cd09917">
    <property type="entry name" value="F-box_SF"/>
    <property type="match status" value="1"/>
</dbReference>
<proteinExistence type="predicted"/>
<accession>A0A9P6W1A4</accession>
<dbReference type="Proteomes" id="UP000777482">
    <property type="component" value="Unassembled WGS sequence"/>
</dbReference>
<evidence type="ECO:0008006" key="4">
    <source>
        <dbReference type="Google" id="ProtNLM"/>
    </source>
</evidence>
<dbReference type="EMBL" id="PUHQ01000052">
    <property type="protein sequence ID" value="KAG0659601.1"/>
    <property type="molecule type" value="Genomic_DNA"/>
</dbReference>
<evidence type="ECO:0000313" key="3">
    <source>
        <dbReference type="Proteomes" id="UP000777482"/>
    </source>
</evidence>
<reference evidence="2 3" key="1">
    <citation type="submission" date="2020-11" db="EMBL/GenBank/DDBJ databases">
        <title>Kefir isolates.</title>
        <authorList>
            <person name="Marcisauskas S."/>
            <person name="Kim Y."/>
            <person name="Blasche S."/>
        </authorList>
    </citation>
    <scope>NUCLEOTIDE SEQUENCE [LARGE SCALE GENOMIC DNA]</scope>
    <source>
        <strain evidence="2 3">KR</strain>
    </source>
</reference>
<name>A0A9P6W1A4_RHOMI</name>
<sequence length="371" mass="40997">MSSALDRTPQLMTIADLPVELLRACFGYLDGPVPSREALHERARALSRCCLVNHRWRVVAQPMLFERVQLALTPMTDGDDQGPVRAPKEGDSVDRAVSTESDRKSAFAAFLVTRRRRPDLAGHTTWLRIIQAGRHPRGRRLDPRVPTLLRSLPSLRDLLVCGAIELDLAWLGIPSDLETVHVWGVNFQSSASVVCPSLRLFSSCGTSFPLDLHDFFSPRALPRLQTLALVFSRSPQAVDLSALPPSARVIANSNLRGQGDQVADNTLYMIRFATIMPDQGRQGSLAECLNTEKVYHLCLEDVYASDPARELLRALTEESCLASLRTLRVESFTIPDSGELADLIRARRVQVISLDGWTGDPTGSMIPPGWA</sequence>
<keyword evidence="3" id="KW-1185">Reference proteome</keyword>
<organism evidence="2 3">
    <name type="scientific">Rhodotorula mucilaginosa</name>
    <name type="common">Yeast</name>
    <name type="synonym">Rhodotorula rubra</name>
    <dbReference type="NCBI Taxonomy" id="5537"/>
    <lineage>
        <taxon>Eukaryota</taxon>
        <taxon>Fungi</taxon>
        <taxon>Dikarya</taxon>
        <taxon>Basidiomycota</taxon>
        <taxon>Pucciniomycotina</taxon>
        <taxon>Microbotryomycetes</taxon>
        <taxon>Sporidiobolales</taxon>
        <taxon>Sporidiobolaceae</taxon>
        <taxon>Rhodotorula</taxon>
    </lineage>
</organism>
<comment type="caution">
    <text evidence="2">The sequence shown here is derived from an EMBL/GenBank/DDBJ whole genome shotgun (WGS) entry which is preliminary data.</text>
</comment>
<gene>
    <name evidence="2" type="ORF">C6P46_005092</name>
</gene>
<feature type="region of interest" description="Disordered" evidence="1">
    <location>
        <begin position="76"/>
        <end position="97"/>
    </location>
</feature>